<dbReference type="InterPro" id="IPR051788">
    <property type="entry name" value="MFS_Transporter"/>
</dbReference>
<dbReference type="GO" id="GO:0022857">
    <property type="term" value="F:transmembrane transporter activity"/>
    <property type="evidence" value="ECO:0007669"/>
    <property type="project" value="InterPro"/>
</dbReference>
<keyword evidence="8" id="KW-1185">Reference proteome</keyword>
<dbReference type="InterPro" id="IPR036259">
    <property type="entry name" value="MFS_trans_sf"/>
</dbReference>
<feature type="transmembrane region" description="Helical" evidence="5">
    <location>
        <begin position="245"/>
        <end position="265"/>
    </location>
</feature>
<feature type="transmembrane region" description="Helical" evidence="5">
    <location>
        <begin position="12"/>
        <end position="32"/>
    </location>
</feature>
<dbReference type="InterPro" id="IPR011701">
    <property type="entry name" value="MFS"/>
</dbReference>
<dbReference type="SUPFAM" id="SSF103473">
    <property type="entry name" value="MFS general substrate transporter"/>
    <property type="match status" value="1"/>
</dbReference>
<comment type="caution">
    <text evidence="7">The sequence shown here is derived from an EMBL/GenBank/DDBJ whole genome shotgun (WGS) entry which is preliminary data.</text>
</comment>
<dbReference type="Gene3D" id="1.20.1250.20">
    <property type="entry name" value="MFS general substrate transporter like domains"/>
    <property type="match status" value="1"/>
</dbReference>
<reference evidence="7 8" key="1">
    <citation type="journal article" date="2014" name="Genome Announc.">
        <title>Draft Genome Sequence of the Antitrypanosomally Active Sponge-Associated Bacterium Actinokineospora sp. Strain EG49.</title>
        <authorList>
            <person name="Harjes J."/>
            <person name="Ryu T."/>
            <person name="Abdelmohsen U.R."/>
            <person name="Moitinho-Silva L."/>
            <person name="Horn H."/>
            <person name="Ravasi T."/>
            <person name="Hentschel U."/>
        </authorList>
    </citation>
    <scope>NUCLEOTIDE SEQUENCE [LARGE SCALE GENOMIC DNA]</scope>
    <source>
        <strain evidence="7 8">EG49</strain>
    </source>
</reference>
<dbReference type="PATRIC" id="fig|909613.9.peg.2366"/>
<dbReference type="InterPro" id="IPR020846">
    <property type="entry name" value="MFS_dom"/>
</dbReference>
<evidence type="ECO:0000256" key="2">
    <source>
        <dbReference type="ARBA" id="ARBA00022692"/>
    </source>
</evidence>
<dbReference type="Pfam" id="PF07690">
    <property type="entry name" value="MFS_1"/>
    <property type="match status" value="2"/>
</dbReference>
<keyword evidence="2 5" id="KW-0812">Transmembrane</keyword>
<dbReference type="AlphaFoldDB" id="W7J072"/>
<accession>W7J072</accession>
<name>W7J072_9PSEU</name>
<dbReference type="Proteomes" id="UP000019277">
    <property type="component" value="Unassembled WGS sequence"/>
</dbReference>
<evidence type="ECO:0000313" key="7">
    <source>
        <dbReference type="EMBL" id="EWC62372.1"/>
    </source>
</evidence>
<feature type="domain" description="Major facilitator superfamily (MFS) profile" evidence="6">
    <location>
        <begin position="10"/>
        <end position="386"/>
    </location>
</feature>
<dbReference type="GO" id="GO:0005886">
    <property type="term" value="C:plasma membrane"/>
    <property type="evidence" value="ECO:0007669"/>
    <property type="project" value="UniProtKB-SubCell"/>
</dbReference>
<feature type="transmembrane region" description="Helical" evidence="5">
    <location>
        <begin position="98"/>
        <end position="118"/>
    </location>
</feature>
<gene>
    <name evidence="7" type="ORF">UO65_2359</name>
</gene>
<evidence type="ECO:0000256" key="3">
    <source>
        <dbReference type="ARBA" id="ARBA00022989"/>
    </source>
</evidence>
<keyword evidence="3 5" id="KW-1133">Transmembrane helix</keyword>
<feature type="transmembrane region" description="Helical" evidence="5">
    <location>
        <begin position="75"/>
        <end position="92"/>
    </location>
</feature>
<dbReference type="RefSeq" id="WP_035281573.1">
    <property type="nucleotide sequence ID" value="NZ_AYXG01000081.1"/>
</dbReference>
<evidence type="ECO:0000256" key="5">
    <source>
        <dbReference type="SAM" id="Phobius"/>
    </source>
</evidence>
<dbReference type="STRING" id="909613.UO65_2359"/>
<keyword evidence="4 5" id="KW-0472">Membrane</keyword>
<feature type="transmembrane region" description="Helical" evidence="5">
    <location>
        <begin position="277"/>
        <end position="295"/>
    </location>
</feature>
<dbReference type="eggNOG" id="COG2814">
    <property type="taxonomic scope" value="Bacteria"/>
</dbReference>
<evidence type="ECO:0000256" key="4">
    <source>
        <dbReference type="ARBA" id="ARBA00023136"/>
    </source>
</evidence>
<feature type="transmembrane region" description="Helical" evidence="5">
    <location>
        <begin position="139"/>
        <end position="158"/>
    </location>
</feature>
<feature type="transmembrane region" description="Helical" evidence="5">
    <location>
        <begin position="301"/>
        <end position="320"/>
    </location>
</feature>
<feature type="transmembrane region" description="Helical" evidence="5">
    <location>
        <begin position="207"/>
        <end position="225"/>
    </location>
</feature>
<dbReference type="EMBL" id="AYXG01000081">
    <property type="protein sequence ID" value="EWC62372.1"/>
    <property type="molecule type" value="Genomic_DNA"/>
</dbReference>
<feature type="transmembrane region" description="Helical" evidence="5">
    <location>
        <begin position="362"/>
        <end position="382"/>
    </location>
</feature>
<protein>
    <submittedName>
        <fullName evidence="7">Membrane protein mosC</fullName>
    </submittedName>
</protein>
<evidence type="ECO:0000256" key="1">
    <source>
        <dbReference type="ARBA" id="ARBA00004651"/>
    </source>
</evidence>
<proteinExistence type="predicted"/>
<dbReference type="PROSITE" id="PS50850">
    <property type="entry name" value="MFS"/>
    <property type="match status" value="1"/>
</dbReference>
<comment type="subcellular location">
    <subcellularLocation>
        <location evidence="1">Cell membrane</location>
        <topology evidence="1">Multi-pass membrane protein</topology>
    </subcellularLocation>
</comment>
<sequence>MVRTRHSNHPVAGLWLVFFLNGAVLASWAPRIPEVKSDLGLSDAALGVALFGVAAGSVPALLGTGWLLRFTSARLLCVLSGALFAGFLPLIAAARGVLGLALVLVLLGAASGCLDVAMNTAGIEFQQRSPDRPSVISRLHGGYSLGVLFGAAGGALATGAGVGVFAHFTAVAGVLLVLLAVAAPALPHTPVVEPAQEVAPAVSPLRGIAAIPLAIAAIAVSGLLVEGMVTDWSALLVARDFAGGVSLGSTAVVAFSVAMFVSRSVGDALVVRFGRRAVLRWSAGAVAVALAVGLAQPSAVGAFAAVAFVGLALGPVFPLSMTAAADRVPHSVATAAAGVSAVGYLAYLAGPPLIGVVAEAVGLVPTVAAIGLAASLTTAVAARRLDRNPRRLAVAPTTKEDGDDVGTPA</sequence>
<dbReference type="OrthoDB" id="151222at2"/>
<dbReference type="PANTHER" id="PTHR23514:SF13">
    <property type="entry name" value="INNER MEMBRANE PROTEIN YBJJ"/>
    <property type="match status" value="1"/>
</dbReference>
<dbReference type="PANTHER" id="PTHR23514">
    <property type="entry name" value="BYPASS OF STOP CODON PROTEIN 6"/>
    <property type="match status" value="1"/>
</dbReference>
<feature type="transmembrane region" description="Helical" evidence="5">
    <location>
        <begin position="44"/>
        <end position="68"/>
    </location>
</feature>
<evidence type="ECO:0000259" key="6">
    <source>
        <dbReference type="PROSITE" id="PS50850"/>
    </source>
</evidence>
<feature type="transmembrane region" description="Helical" evidence="5">
    <location>
        <begin position="332"/>
        <end position="350"/>
    </location>
</feature>
<feature type="transmembrane region" description="Helical" evidence="5">
    <location>
        <begin position="164"/>
        <end position="186"/>
    </location>
</feature>
<evidence type="ECO:0000313" key="8">
    <source>
        <dbReference type="Proteomes" id="UP000019277"/>
    </source>
</evidence>
<organism evidence="7 8">
    <name type="scientific">Actinokineospora spheciospongiae</name>
    <dbReference type="NCBI Taxonomy" id="909613"/>
    <lineage>
        <taxon>Bacteria</taxon>
        <taxon>Bacillati</taxon>
        <taxon>Actinomycetota</taxon>
        <taxon>Actinomycetes</taxon>
        <taxon>Pseudonocardiales</taxon>
        <taxon>Pseudonocardiaceae</taxon>
        <taxon>Actinokineospora</taxon>
    </lineage>
</organism>